<accession>W7TU83</accession>
<organism evidence="2 3">
    <name type="scientific">Nannochloropsis gaditana</name>
    <dbReference type="NCBI Taxonomy" id="72520"/>
    <lineage>
        <taxon>Eukaryota</taxon>
        <taxon>Sar</taxon>
        <taxon>Stramenopiles</taxon>
        <taxon>Ochrophyta</taxon>
        <taxon>Eustigmatophyceae</taxon>
        <taxon>Eustigmatales</taxon>
        <taxon>Monodopsidaceae</taxon>
        <taxon>Nannochloropsis</taxon>
    </lineage>
</organism>
<comment type="caution">
    <text evidence="2">The sequence shown here is derived from an EMBL/GenBank/DDBJ whole genome shotgun (WGS) entry which is preliminary data.</text>
</comment>
<dbReference type="EMBL" id="AZIL01000522">
    <property type="protein sequence ID" value="EWM27078.1"/>
    <property type="molecule type" value="Genomic_DNA"/>
</dbReference>
<keyword evidence="3" id="KW-1185">Reference proteome</keyword>
<feature type="region of interest" description="Disordered" evidence="1">
    <location>
        <begin position="124"/>
        <end position="158"/>
    </location>
</feature>
<evidence type="ECO:0000256" key="1">
    <source>
        <dbReference type="SAM" id="MobiDB-lite"/>
    </source>
</evidence>
<proteinExistence type="predicted"/>
<feature type="compositionally biased region" description="Polar residues" evidence="1">
    <location>
        <begin position="16"/>
        <end position="33"/>
    </location>
</feature>
<feature type="compositionally biased region" description="Low complexity" evidence="1">
    <location>
        <begin position="39"/>
        <end position="78"/>
    </location>
</feature>
<evidence type="ECO:0000313" key="2">
    <source>
        <dbReference type="EMBL" id="EWM27078.1"/>
    </source>
</evidence>
<feature type="region of interest" description="Disordered" evidence="1">
    <location>
        <begin position="16"/>
        <end position="82"/>
    </location>
</feature>
<sequence length="158" mass="18026">MASSLPSRVQYTSTQAFLMQEQQGPVPSVSSTWGDPYHHQQYQQQRQQQQQQQPQQHQQQPQQGFHPMHFQHQPQQYPYMPPLIGQARFWPSVGDIRCDGDSPERLGGGGESTEALMYACGGSRHRKKGARAAEKSLVQGQRTWRVEKEKGRPRSKAS</sequence>
<dbReference type="AlphaFoldDB" id="W7TU83"/>
<reference evidence="2 3" key="1">
    <citation type="journal article" date="2014" name="Mol. Plant">
        <title>Chromosome Scale Genome Assembly and Transcriptome Profiling of Nannochloropsis gaditana in Nitrogen Depletion.</title>
        <authorList>
            <person name="Corteggiani Carpinelli E."/>
            <person name="Telatin A."/>
            <person name="Vitulo N."/>
            <person name="Forcato C."/>
            <person name="D'Angelo M."/>
            <person name="Schiavon R."/>
            <person name="Vezzi A."/>
            <person name="Giacometti G.M."/>
            <person name="Morosinotto T."/>
            <person name="Valle G."/>
        </authorList>
    </citation>
    <scope>NUCLEOTIDE SEQUENCE [LARGE SCALE GENOMIC DNA]</scope>
    <source>
        <strain evidence="2 3">B-31</strain>
    </source>
</reference>
<dbReference type="Proteomes" id="UP000019335">
    <property type="component" value="Chromosome 7"/>
</dbReference>
<name>W7TU83_9STRA</name>
<protein>
    <submittedName>
        <fullName evidence="2">Uncharacterized protein</fullName>
    </submittedName>
</protein>
<evidence type="ECO:0000313" key="3">
    <source>
        <dbReference type="Proteomes" id="UP000019335"/>
    </source>
</evidence>
<gene>
    <name evidence="2" type="ORF">Naga_100194g8</name>
</gene>